<evidence type="ECO:0000313" key="1">
    <source>
        <dbReference type="EMBL" id="KAF2660331.1"/>
    </source>
</evidence>
<proteinExistence type="predicted"/>
<protein>
    <submittedName>
        <fullName evidence="1">Uncharacterized protein</fullName>
    </submittedName>
</protein>
<name>A0A6A6TLX6_9PLEO</name>
<keyword evidence="2" id="KW-1185">Reference proteome</keyword>
<organism evidence="1 2">
    <name type="scientific">Lophiostoma macrostomum CBS 122681</name>
    <dbReference type="NCBI Taxonomy" id="1314788"/>
    <lineage>
        <taxon>Eukaryota</taxon>
        <taxon>Fungi</taxon>
        <taxon>Dikarya</taxon>
        <taxon>Ascomycota</taxon>
        <taxon>Pezizomycotina</taxon>
        <taxon>Dothideomycetes</taxon>
        <taxon>Pleosporomycetidae</taxon>
        <taxon>Pleosporales</taxon>
        <taxon>Lophiostomataceae</taxon>
        <taxon>Lophiostoma</taxon>
    </lineage>
</organism>
<evidence type="ECO:0000313" key="2">
    <source>
        <dbReference type="Proteomes" id="UP000799324"/>
    </source>
</evidence>
<dbReference type="AlphaFoldDB" id="A0A6A6TLX6"/>
<dbReference type="EMBL" id="MU004300">
    <property type="protein sequence ID" value="KAF2660331.1"/>
    <property type="molecule type" value="Genomic_DNA"/>
</dbReference>
<reference evidence="1" key="1">
    <citation type="journal article" date="2020" name="Stud. Mycol.">
        <title>101 Dothideomycetes genomes: a test case for predicting lifestyles and emergence of pathogens.</title>
        <authorList>
            <person name="Haridas S."/>
            <person name="Albert R."/>
            <person name="Binder M."/>
            <person name="Bloem J."/>
            <person name="Labutti K."/>
            <person name="Salamov A."/>
            <person name="Andreopoulos B."/>
            <person name="Baker S."/>
            <person name="Barry K."/>
            <person name="Bills G."/>
            <person name="Bluhm B."/>
            <person name="Cannon C."/>
            <person name="Castanera R."/>
            <person name="Culley D."/>
            <person name="Daum C."/>
            <person name="Ezra D."/>
            <person name="Gonzalez J."/>
            <person name="Henrissat B."/>
            <person name="Kuo A."/>
            <person name="Liang C."/>
            <person name="Lipzen A."/>
            <person name="Lutzoni F."/>
            <person name="Magnuson J."/>
            <person name="Mondo S."/>
            <person name="Nolan M."/>
            <person name="Ohm R."/>
            <person name="Pangilinan J."/>
            <person name="Park H.-J."/>
            <person name="Ramirez L."/>
            <person name="Alfaro M."/>
            <person name="Sun H."/>
            <person name="Tritt A."/>
            <person name="Yoshinaga Y."/>
            <person name="Zwiers L.-H."/>
            <person name="Turgeon B."/>
            <person name="Goodwin S."/>
            <person name="Spatafora J."/>
            <person name="Crous P."/>
            <person name="Grigoriev I."/>
        </authorList>
    </citation>
    <scope>NUCLEOTIDE SEQUENCE</scope>
    <source>
        <strain evidence="1">CBS 122681</strain>
    </source>
</reference>
<sequence>MSRQVAARSPRYSFPSCASEQMTVCAATRLRATVVTLTSVPRTWTAHSQASQQTSRYKRCPGVASEQARVWRPPASACRQESLGRPCPRVIDGATSPAGPLGTALPSTSRTFCDQRLPRTPSPARPSHLIPPACSVPLPPPLRLHAPARVTPANIGGPIHGSFHVQ</sequence>
<accession>A0A6A6TLX6</accession>
<gene>
    <name evidence="1" type="ORF">K491DRAFT_78956</name>
</gene>
<dbReference type="Proteomes" id="UP000799324">
    <property type="component" value="Unassembled WGS sequence"/>
</dbReference>